<dbReference type="FunFam" id="3.40.190.10:FF:000035">
    <property type="entry name" value="Molybdate ABC transporter substrate-binding protein"/>
    <property type="match status" value="1"/>
</dbReference>
<keyword evidence="4 7" id="KW-0732">Signal</keyword>
<protein>
    <submittedName>
        <fullName evidence="8">Molybdate ABC transporter substrate-binding protein</fullName>
    </submittedName>
</protein>
<dbReference type="CDD" id="cd13536">
    <property type="entry name" value="PBP2_EcModA"/>
    <property type="match status" value="1"/>
</dbReference>
<dbReference type="GO" id="GO:0030288">
    <property type="term" value="C:outer membrane-bounded periplasmic space"/>
    <property type="evidence" value="ECO:0007669"/>
    <property type="project" value="TreeGrafter"/>
</dbReference>
<feature type="binding site" evidence="6">
    <location>
        <position position="47"/>
    </location>
    <ligand>
        <name>molybdate</name>
        <dbReference type="ChEBI" id="CHEBI:36264"/>
    </ligand>
</feature>
<evidence type="ECO:0000256" key="6">
    <source>
        <dbReference type="PIRSR" id="PIRSR004846-1"/>
    </source>
</evidence>
<keyword evidence="3 6" id="KW-0479">Metal-binding</keyword>
<dbReference type="GO" id="GO:1901359">
    <property type="term" value="F:tungstate binding"/>
    <property type="evidence" value="ECO:0007669"/>
    <property type="project" value="UniProtKB-ARBA"/>
</dbReference>
<keyword evidence="9" id="KW-1185">Reference proteome</keyword>
<accession>A0A9W6LQA1</accession>
<reference evidence="8" key="1">
    <citation type="journal article" date="2023" name="Int. J. Syst. Evol. Microbiol.">
        <title>Methylocystis iwaonis sp. nov., a type II methane-oxidizing bacterium from surface soil of a rice paddy field in Japan, and emended description of the genus Methylocystis (ex Whittenbury et al. 1970) Bowman et al. 1993.</title>
        <authorList>
            <person name="Kaise H."/>
            <person name="Sawadogo J.B."/>
            <person name="Alam M.S."/>
            <person name="Ueno C."/>
            <person name="Dianou D."/>
            <person name="Shinjo R."/>
            <person name="Asakawa S."/>
        </authorList>
    </citation>
    <scope>NUCLEOTIDE SEQUENCE</scope>
    <source>
        <strain evidence="8">LMG27198</strain>
    </source>
</reference>
<keyword evidence="2 6" id="KW-0500">Molybdenum</keyword>
<gene>
    <name evidence="8" type="primary">modA</name>
    <name evidence="8" type="ORF">LMG27198_00210</name>
</gene>
<feature type="binding site" evidence="6">
    <location>
        <position position="204"/>
    </location>
    <ligand>
        <name>molybdate</name>
        <dbReference type="ChEBI" id="CHEBI:36264"/>
    </ligand>
</feature>
<feature type="signal peptide" evidence="7">
    <location>
        <begin position="1"/>
        <end position="22"/>
    </location>
</feature>
<organism evidence="8 9">
    <name type="scientific">Methylocystis echinoides</name>
    <dbReference type="NCBI Taxonomy" id="29468"/>
    <lineage>
        <taxon>Bacteria</taxon>
        <taxon>Pseudomonadati</taxon>
        <taxon>Pseudomonadota</taxon>
        <taxon>Alphaproteobacteria</taxon>
        <taxon>Hyphomicrobiales</taxon>
        <taxon>Methylocystaceae</taxon>
        <taxon>Methylocystis</taxon>
    </lineage>
</organism>
<dbReference type="EMBL" id="BSEC01000001">
    <property type="protein sequence ID" value="GLI91029.1"/>
    <property type="molecule type" value="Genomic_DNA"/>
</dbReference>
<dbReference type="GO" id="GO:0015689">
    <property type="term" value="P:molybdate ion transport"/>
    <property type="evidence" value="ECO:0007669"/>
    <property type="project" value="InterPro"/>
</dbReference>
<dbReference type="GO" id="GO:0030973">
    <property type="term" value="F:molybdate ion binding"/>
    <property type="evidence" value="ECO:0007669"/>
    <property type="project" value="TreeGrafter"/>
</dbReference>
<feature type="chain" id="PRO_5040853450" evidence="7">
    <location>
        <begin position="23"/>
        <end position="268"/>
    </location>
</feature>
<proteinExistence type="inferred from homology"/>
<evidence type="ECO:0000256" key="7">
    <source>
        <dbReference type="SAM" id="SignalP"/>
    </source>
</evidence>
<evidence type="ECO:0000256" key="1">
    <source>
        <dbReference type="ARBA" id="ARBA00009175"/>
    </source>
</evidence>
<dbReference type="Pfam" id="PF13531">
    <property type="entry name" value="SBP_bac_11"/>
    <property type="match status" value="1"/>
</dbReference>
<dbReference type="PIRSF" id="PIRSF004846">
    <property type="entry name" value="ModA"/>
    <property type="match status" value="1"/>
</dbReference>
<sequence length="268" mass="28004">MIRLSSIAFAFTLALGAVRVQAETAAPTTPPDATAGVGSVTVFAAASLKNALDAISTAFKAKTGVELKISYAGSMALARQIESGAPADVFMAADEASMDYLAGKGLIQPGTRSDLLGNTLVVIAPRSSKLEKLPFKKEAFASAIGADKITTGDPASVPVGKYARAALEKLGLWEIAEPHFAFTDNVRAALMFVAREEAPLGVVYFSDAKSEPKVKIVATFPTESHPPIVYPVALTAAAQGEAAKKLLAFLKSKAAREIFTDQGFSLAR</sequence>
<feature type="binding site" evidence="6">
    <location>
        <position position="186"/>
    </location>
    <ligand>
        <name>molybdate</name>
        <dbReference type="ChEBI" id="CHEBI:36264"/>
    </ligand>
</feature>
<feature type="binding site" evidence="6">
    <location>
        <position position="74"/>
    </location>
    <ligand>
        <name>molybdate</name>
        <dbReference type="ChEBI" id="CHEBI:36264"/>
    </ligand>
</feature>
<evidence type="ECO:0000256" key="5">
    <source>
        <dbReference type="ARBA" id="ARBA00062515"/>
    </source>
</evidence>
<evidence type="ECO:0000256" key="2">
    <source>
        <dbReference type="ARBA" id="ARBA00022505"/>
    </source>
</evidence>
<dbReference type="PANTHER" id="PTHR30632">
    <property type="entry name" value="MOLYBDATE-BINDING PERIPLASMIC PROTEIN"/>
    <property type="match status" value="1"/>
</dbReference>
<comment type="caution">
    <text evidence="8">The sequence shown here is derived from an EMBL/GenBank/DDBJ whole genome shotgun (WGS) entry which is preliminary data.</text>
</comment>
<name>A0A9W6LQA1_9HYPH</name>
<dbReference type="InterPro" id="IPR005950">
    <property type="entry name" value="ModA"/>
</dbReference>
<dbReference type="GO" id="GO:0046872">
    <property type="term" value="F:metal ion binding"/>
    <property type="evidence" value="ECO:0007669"/>
    <property type="project" value="UniProtKB-KW"/>
</dbReference>
<evidence type="ECO:0000256" key="3">
    <source>
        <dbReference type="ARBA" id="ARBA00022723"/>
    </source>
</evidence>
<dbReference type="Gene3D" id="3.40.190.10">
    <property type="entry name" value="Periplasmic binding protein-like II"/>
    <property type="match status" value="2"/>
</dbReference>
<dbReference type="RefSeq" id="WP_281799593.1">
    <property type="nucleotide sequence ID" value="NZ_BSEC01000001.1"/>
</dbReference>
<comment type="subunit">
    <text evidence="5">The complex is composed of two ATP-binding proteins (ModC), two transmembrane proteins (ModB) and a solute-binding protein (ModA).</text>
</comment>
<dbReference type="SUPFAM" id="SSF53850">
    <property type="entry name" value="Periplasmic binding protein-like II"/>
    <property type="match status" value="1"/>
</dbReference>
<dbReference type="PANTHER" id="PTHR30632:SF17">
    <property type="entry name" value="MOLYBDATE-BINDING PROTEIN MODA"/>
    <property type="match status" value="1"/>
</dbReference>
<dbReference type="InterPro" id="IPR050682">
    <property type="entry name" value="ModA/WtpA"/>
</dbReference>
<dbReference type="Proteomes" id="UP001144323">
    <property type="component" value="Unassembled WGS sequence"/>
</dbReference>
<evidence type="ECO:0000256" key="4">
    <source>
        <dbReference type="ARBA" id="ARBA00022729"/>
    </source>
</evidence>
<dbReference type="NCBIfam" id="TIGR01256">
    <property type="entry name" value="modA"/>
    <property type="match status" value="1"/>
</dbReference>
<dbReference type="AlphaFoldDB" id="A0A9W6LQA1"/>
<comment type="similarity">
    <text evidence="1">Belongs to the bacterial solute-binding protein ModA family.</text>
</comment>
<evidence type="ECO:0000313" key="9">
    <source>
        <dbReference type="Proteomes" id="UP001144323"/>
    </source>
</evidence>
<evidence type="ECO:0000313" key="8">
    <source>
        <dbReference type="EMBL" id="GLI91029.1"/>
    </source>
</evidence>